<sequence>MRRSAVGVTLTLLAIALSGCNSGSELKSNAISKDTKAVPSDTVEATSVPEVVSIAAVDQSTTAPATVALIRPTDPEERVRTIQSGRADPFRPLVSPAQPQSRPGSGVRPSAGGSGGRTAPGARPTTRSTAATRGSSTRLSPPSTATPKSSPSTSPGKAVLPPLPAPEPTAAKEVQVQGIVVMAGRPQAIVQAPEEKTARTISSGDRVANGRVLLKGFDMSNPVAPKAIFEEAGMEVAIGVGQEPIVLASASSQAPVRGLYKVGLN</sequence>
<proteinExistence type="predicted"/>
<organism evidence="3 4">
    <name type="scientific">Acaryochloris thomasi RCC1774</name>
    <dbReference type="NCBI Taxonomy" id="1764569"/>
    <lineage>
        <taxon>Bacteria</taxon>
        <taxon>Bacillati</taxon>
        <taxon>Cyanobacteriota</taxon>
        <taxon>Cyanophyceae</taxon>
        <taxon>Acaryochloridales</taxon>
        <taxon>Acaryochloridaceae</taxon>
        <taxon>Acaryochloris</taxon>
        <taxon>Acaryochloris thomasi</taxon>
    </lineage>
</organism>
<name>A0A2W1K0X5_9CYAN</name>
<feature type="signal peptide" evidence="2">
    <location>
        <begin position="1"/>
        <end position="23"/>
    </location>
</feature>
<evidence type="ECO:0000256" key="2">
    <source>
        <dbReference type="SAM" id="SignalP"/>
    </source>
</evidence>
<evidence type="ECO:0000313" key="3">
    <source>
        <dbReference type="EMBL" id="PZD73857.1"/>
    </source>
</evidence>
<feature type="compositionally biased region" description="Low complexity" evidence="1">
    <location>
        <begin position="119"/>
        <end position="160"/>
    </location>
</feature>
<feature type="region of interest" description="Disordered" evidence="1">
    <location>
        <begin position="72"/>
        <end position="167"/>
    </location>
</feature>
<dbReference type="EMBL" id="PQWO01000004">
    <property type="protein sequence ID" value="PZD73857.1"/>
    <property type="molecule type" value="Genomic_DNA"/>
</dbReference>
<keyword evidence="2" id="KW-0732">Signal</keyword>
<accession>A0A2W1K0X5</accession>
<protein>
    <submittedName>
        <fullName evidence="3">Uncharacterized protein</fullName>
    </submittedName>
</protein>
<dbReference type="OrthoDB" id="529932at2"/>
<evidence type="ECO:0000256" key="1">
    <source>
        <dbReference type="SAM" id="MobiDB-lite"/>
    </source>
</evidence>
<dbReference type="RefSeq" id="WP_110985674.1">
    <property type="nucleotide sequence ID" value="NZ_CAWNWM010000004.1"/>
</dbReference>
<dbReference type="Proteomes" id="UP000248857">
    <property type="component" value="Unassembled WGS sequence"/>
</dbReference>
<gene>
    <name evidence="3" type="ORF">C1752_01711</name>
</gene>
<feature type="chain" id="PRO_5016173469" evidence="2">
    <location>
        <begin position="24"/>
        <end position="265"/>
    </location>
</feature>
<reference evidence="3 4" key="1">
    <citation type="journal article" date="2018" name="Sci. Rep.">
        <title>A novel species of the marine cyanobacterium Acaryochloris with a unique pigment content and lifestyle.</title>
        <authorList>
            <person name="Partensky F."/>
            <person name="Six C."/>
            <person name="Ratin M."/>
            <person name="Garczarek L."/>
            <person name="Vaulot D."/>
            <person name="Probert I."/>
            <person name="Calteau A."/>
            <person name="Gourvil P."/>
            <person name="Marie D."/>
            <person name="Grebert T."/>
            <person name="Bouchier C."/>
            <person name="Le Panse S."/>
            <person name="Gachenot M."/>
            <person name="Rodriguez F."/>
            <person name="Garrido J.L."/>
        </authorList>
    </citation>
    <scope>NUCLEOTIDE SEQUENCE [LARGE SCALE GENOMIC DNA]</scope>
    <source>
        <strain evidence="3 4">RCC1774</strain>
    </source>
</reference>
<comment type="caution">
    <text evidence="3">The sequence shown here is derived from an EMBL/GenBank/DDBJ whole genome shotgun (WGS) entry which is preliminary data.</text>
</comment>
<dbReference type="PROSITE" id="PS51257">
    <property type="entry name" value="PROKAR_LIPOPROTEIN"/>
    <property type="match status" value="1"/>
</dbReference>
<evidence type="ECO:0000313" key="4">
    <source>
        <dbReference type="Proteomes" id="UP000248857"/>
    </source>
</evidence>
<keyword evidence="4" id="KW-1185">Reference proteome</keyword>
<dbReference type="AlphaFoldDB" id="A0A2W1K0X5"/>